<dbReference type="OrthoDB" id="5462484at2"/>
<comment type="subcellular location">
    <subcellularLocation>
        <location evidence="1">Cell outer membrane</location>
    </subcellularLocation>
</comment>
<proteinExistence type="inferred from homology"/>
<dbReference type="AlphaFoldDB" id="A0A419R2J2"/>
<evidence type="ECO:0000256" key="5">
    <source>
        <dbReference type="ARBA" id="ARBA00023237"/>
    </source>
</evidence>
<accession>A0A419R2J2</accession>
<evidence type="ECO:0000313" key="7">
    <source>
        <dbReference type="EMBL" id="RJX68102.1"/>
    </source>
</evidence>
<evidence type="ECO:0000256" key="1">
    <source>
        <dbReference type="ARBA" id="ARBA00004442"/>
    </source>
</evidence>
<evidence type="ECO:0000256" key="2">
    <source>
        <dbReference type="ARBA" id="ARBA00005722"/>
    </source>
</evidence>
<gene>
    <name evidence="7" type="ORF">D6858_09300</name>
</gene>
<protein>
    <submittedName>
        <fullName evidence="7">MipA/OmpV family protein</fullName>
    </submittedName>
</protein>
<reference evidence="7 8" key="1">
    <citation type="submission" date="2018-09" db="EMBL/GenBank/DDBJ databases">
        <title>Altererythrobacter sp.Ery1 and Ery12, the genome sequencing of novel strains in genus Alterythrobacter.</title>
        <authorList>
            <person name="Cheng H."/>
            <person name="Wu Y.-H."/>
            <person name="Fang C."/>
            <person name="Xu X.-W."/>
        </authorList>
    </citation>
    <scope>NUCLEOTIDE SEQUENCE [LARGE SCALE GENOMIC DNA]</scope>
    <source>
        <strain evidence="7 8">Ery12</strain>
    </source>
</reference>
<keyword evidence="3 6" id="KW-0732">Signal</keyword>
<comment type="caution">
    <text evidence="7">The sequence shown here is derived from an EMBL/GenBank/DDBJ whole genome shotgun (WGS) entry which is preliminary data.</text>
</comment>
<organism evidence="7 8">
    <name type="scientific">Tsuneonella suprasediminis</name>
    <dbReference type="NCBI Taxonomy" id="2306996"/>
    <lineage>
        <taxon>Bacteria</taxon>
        <taxon>Pseudomonadati</taxon>
        <taxon>Pseudomonadota</taxon>
        <taxon>Alphaproteobacteria</taxon>
        <taxon>Sphingomonadales</taxon>
        <taxon>Erythrobacteraceae</taxon>
        <taxon>Tsuneonella</taxon>
    </lineage>
</organism>
<keyword evidence="4" id="KW-0472">Membrane</keyword>
<evidence type="ECO:0000256" key="3">
    <source>
        <dbReference type="ARBA" id="ARBA00022729"/>
    </source>
</evidence>
<dbReference type="InterPro" id="IPR010583">
    <property type="entry name" value="MipA"/>
</dbReference>
<keyword evidence="5" id="KW-0998">Cell outer membrane</keyword>
<name>A0A419R2J2_9SPHN</name>
<dbReference type="Proteomes" id="UP000284322">
    <property type="component" value="Unassembled WGS sequence"/>
</dbReference>
<dbReference type="GO" id="GO:0009279">
    <property type="term" value="C:cell outer membrane"/>
    <property type="evidence" value="ECO:0007669"/>
    <property type="project" value="UniProtKB-SubCell"/>
</dbReference>
<feature type="signal peptide" evidence="6">
    <location>
        <begin position="1"/>
        <end position="23"/>
    </location>
</feature>
<comment type="similarity">
    <text evidence="2">Belongs to the MipA/OmpV family.</text>
</comment>
<keyword evidence="8" id="KW-1185">Reference proteome</keyword>
<sequence length="292" mass="29961">MKFSVFPAVLAVGALLSAGPALGQDASSEQAVQGPADRQGGTVYDGDWVSIGAGVGYGPSYSGSDDYVAFPVPLIQGSLGGVAIRPRAGGVALDFIPDPDKGAGFALGPVLRIRSDRARQIEDPVVASAGKLKTAIEIGGNAGVSMPAVLNPYDRLSFSVDVTHDINGAHRGTAISPGISYFTPLSRGMIAMLSVSAEHGDRKFMDYYYSVSPTQSAASGLPTYTAGSGWTKAGANLIVGVDLDGDLTNGGLGLVFIGGYSHMLGDAKDTPYTSIRGSADQWFGGLGIGYTF</sequence>
<evidence type="ECO:0000256" key="4">
    <source>
        <dbReference type="ARBA" id="ARBA00023136"/>
    </source>
</evidence>
<dbReference type="PANTHER" id="PTHR38776:SF1">
    <property type="entry name" value="MLTA-INTERACTING PROTEIN-RELATED"/>
    <property type="match status" value="1"/>
</dbReference>
<dbReference type="Pfam" id="PF06629">
    <property type="entry name" value="MipA"/>
    <property type="match status" value="1"/>
</dbReference>
<feature type="chain" id="PRO_5018986390" evidence="6">
    <location>
        <begin position="24"/>
        <end position="292"/>
    </location>
</feature>
<dbReference type="PANTHER" id="PTHR38776">
    <property type="entry name" value="MLTA-INTERACTING PROTEIN-RELATED"/>
    <property type="match status" value="1"/>
</dbReference>
<evidence type="ECO:0000256" key="6">
    <source>
        <dbReference type="SAM" id="SignalP"/>
    </source>
</evidence>
<evidence type="ECO:0000313" key="8">
    <source>
        <dbReference type="Proteomes" id="UP000284322"/>
    </source>
</evidence>
<dbReference type="RefSeq" id="WP_120109268.1">
    <property type="nucleotide sequence ID" value="NZ_RAHJ01000018.1"/>
</dbReference>
<dbReference type="EMBL" id="RAHJ01000018">
    <property type="protein sequence ID" value="RJX68102.1"/>
    <property type="molecule type" value="Genomic_DNA"/>
</dbReference>